<proteinExistence type="predicted"/>
<organism evidence="1 2">
    <name type="scientific">Paracoccus litorisediminis</name>
    <dbReference type="NCBI Taxonomy" id="2006130"/>
    <lineage>
        <taxon>Bacteria</taxon>
        <taxon>Pseudomonadati</taxon>
        <taxon>Pseudomonadota</taxon>
        <taxon>Alphaproteobacteria</taxon>
        <taxon>Rhodobacterales</taxon>
        <taxon>Paracoccaceae</taxon>
        <taxon>Paracoccus</taxon>
    </lineage>
</organism>
<dbReference type="AlphaFoldDB" id="A0A844HPE9"/>
<comment type="caution">
    <text evidence="1">The sequence shown here is derived from an EMBL/GenBank/DDBJ whole genome shotgun (WGS) entry which is preliminary data.</text>
</comment>
<keyword evidence="2" id="KW-1185">Reference proteome</keyword>
<dbReference type="EMBL" id="WMIG01000005">
    <property type="protein sequence ID" value="MTH60025.1"/>
    <property type="molecule type" value="Genomic_DNA"/>
</dbReference>
<reference evidence="1 2" key="1">
    <citation type="submission" date="2019-11" db="EMBL/GenBank/DDBJ databases">
        <authorList>
            <person name="Dong K."/>
        </authorList>
    </citation>
    <scope>NUCLEOTIDE SEQUENCE [LARGE SCALE GENOMIC DNA]</scope>
    <source>
        <strain evidence="1 2">NBRC 112902</strain>
    </source>
</reference>
<gene>
    <name evidence="1" type="ORF">GL300_12475</name>
</gene>
<evidence type="ECO:0000313" key="2">
    <source>
        <dbReference type="Proteomes" id="UP000449846"/>
    </source>
</evidence>
<accession>A0A844HPE9</accession>
<evidence type="ECO:0000313" key="1">
    <source>
        <dbReference type="EMBL" id="MTH60025.1"/>
    </source>
</evidence>
<protein>
    <submittedName>
        <fullName evidence="1">Uncharacterized protein</fullName>
    </submittedName>
</protein>
<sequence>MRIKMGKVVHVIGEPADYRKAMAMALFAGKVFLPIGGGECSISAPIAPPLGLEKQFSTARDGDILSLFSRVMRVRRYTCFAVTNPKIVL</sequence>
<name>A0A844HPE9_9RHOB</name>
<dbReference type="RefSeq" id="WP_155039960.1">
    <property type="nucleotide sequence ID" value="NZ_WMIG01000005.1"/>
</dbReference>
<dbReference type="Proteomes" id="UP000449846">
    <property type="component" value="Unassembled WGS sequence"/>
</dbReference>